<reference evidence="1 2" key="1">
    <citation type="submission" date="2023-07" db="EMBL/GenBank/DDBJ databases">
        <title>Sorghum-associated microbial communities from plants grown in Nebraska, USA.</title>
        <authorList>
            <person name="Schachtman D."/>
        </authorList>
    </citation>
    <scope>NUCLEOTIDE SEQUENCE [LARGE SCALE GENOMIC DNA]</scope>
    <source>
        <strain evidence="1 2">BE190</strain>
    </source>
</reference>
<comment type="caution">
    <text evidence="1">The sequence shown here is derived from an EMBL/GenBank/DDBJ whole genome shotgun (WGS) entry which is preliminary data.</text>
</comment>
<accession>A0ABU1UT64</accession>
<protein>
    <submittedName>
        <fullName evidence="1">Uncharacterized protein</fullName>
    </submittedName>
</protein>
<organism evidence="1 2">
    <name type="scientific">Cellvibrio fibrivorans</name>
    <dbReference type="NCBI Taxonomy" id="126350"/>
    <lineage>
        <taxon>Bacteria</taxon>
        <taxon>Pseudomonadati</taxon>
        <taxon>Pseudomonadota</taxon>
        <taxon>Gammaproteobacteria</taxon>
        <taxon>Cellvibrionales</taxon>
        <taxon>Cellvibrionaceae</taxon>
        <taxon>Cellvibrio</taxon>
    </lineage>
</organism>
<keyword evidence="2" id="KW-1185">Reference proteome</keyword>
<proteinExistence type="predicted"/>
<evidence type="ECO:0000313" key="1">
    <source>
        <dbReference type="EMBL" id="MDR7088340.1"/>
    </source>
</evidence>
<evidence type="ECO:0000313" key="2">
    <source>
        <dbReference type="Proteomes" id="UP001253595"/>
    </source>
</evidence>
<dbReference type="Proteomes" id="UP001253595">
    <property type="component" value="Unassembled WGS sequence"/>
</dbReference>
<sequence>MMDTHKKKYSKWKNLCPPETRYLCEKIEQEIVPFFLGIGFQWISVSYHDPEWVVSGSEIDLERINEDSVDTLSIAFEKYRSPRFQICLIKRKKIQGNEFLRSASLVKKSSEYYRMWGKPWFWPTKYWPNSLTDKTIQTVKAGLEPLVEYIDKEKRSEYISKQVD</sequence>
<dbReference type="RefSeq" id="WP_310067838.1">
    <property type="nucleotide sequence ID" value="NZ_JAVDVX010000001.1"/>
</dbReference>
<dbReference type="EMBL" id="JAVDVX010000001">
    <property type="protein sequence ID" value="MDR7088340.1"/>
    <property type="molecule type" value="Genomic_DNA"/>
</dbReference>
<name>A0ABU1UT64_9GAMM</name>
<gene>
    <name evidence="1" type="ORF">J2X05_000343</name>
</gene>